<dbReference type="AlphaFoldDB" id="A0A4D6MVA4"/>
<organism evidence="2 3">
    <name type="scientific">Vigna unguiculata</name>
    <name type="common">Cowpea</name>
    <dbReference type="NCBI Taxonomy" id="3917"/>
    <lineage>
        <taxon>Eukaryota</taxon>
        <taxon>Viridiplantae</taxon>
        <taxon>Streptophyta</taxon>
        <taxon>Embryophyta</taxon>
        <taxon>Tracheophyta</taxon>
        <taxon>Spermatophyta</taxon>
        <taxon>Magnoliopsida</taxon>
        <taxon>eudicotyledons</taxon>
        <taxon>Gunneridae</taxon>
        <taxon>Pentapetalae</taxon>
        <taxon>rosids</taxon>
        <taxon>fabids</taxon>
        <taxon>Fabales</taxon>
        <taxon>Fabaceae</taxon>
        <taxon>Papilionoideae</taxon>
        <taxon>50 kb inversion clade</taxon>
        <taxon>NPAAA clade</taxon>
        <taxon>indigoferoid/millettioid clade</taxon>
        <taxon>Phaseoleae</taxon>
        <taxon>Vigna</taxon>
    </lineage>
</organism>
<name>A0A4D6MVA4_VIGUN</name>
<reference evidence="2 3" key="1">
    <citation type="submission" date="2019-04" db="EMBL/GenBank/DDBJ databases">
        <title>An improved genome assembly and genetic linkage map for asparagus bean, Vigna unguiculata ssp. sesquipedialis.</title>
        <authorList>
            <person name="Xia Q."/>
            <person name="Zhang R."/>
            <person name="Dong Y."/>
        </authorList>
    </citation>
    <scope>NUCLEOTIDE SEQUENCE [LARGE SCALE GENOMIC DNA]</scope>
    <source>
        <tissue evidence="2">Leaf</tissue>
    </source>
</reference>
<evidence type="ECO:0000313" key="2">
    <source>
        <dbReference type="EMBL" id="QCE04552.1"/>
    </source>
</evidence>
<evidence type="ECO:0000313" key="3">
    <source>
        <dbReference type="Proteomes" id="UP000501690"/>
    </source>
</evidence>
<protein>
    <submittedName>
        <fullName evidence="2">Uncharacterized protein</fullName>
    </submittedName>
</protein>
<sequence length="209" mass="23600">MAPDYSYNNPPRLVVNEVSQEAMLHHLGKLGQGIVLMVVCGKGKSIVSTRRSRLIVIMMGCSRWSKINRGGVLVLEQRIHLRSEPTFSRVYPVCTTPSMSSSSAYYLSSRHNDSDEEWIVSNSHCSDSSQRDDTMAAVGPSIKEVFLELRRKKLEEEKRKTGKSSRRPSIEVPTERSDLMPPIVEKKKSKHKDYIARRSTPLPSSPKKS</sequence>
<dbReference type="EMBL" id="CP039352">
    <property type="protein sequence ID" value="QCE04552.1"/>
    <property type="molecule type" value="Genomic_DNA"/>
</dbReference>
<accession>A0A4D6MVA4</accession>
<gene>
    <name evidence="2" type="ORF">DEO72_LG8g2588</name>
</gene>
<evidence type="ECO:0000256" key="1">
    <source>
        <dbReference type="SAM" id="MobiDB-lite"/>
    </source>
</evidence>
<feature type="region of interest" description="Disordered" evidence="1">
    <location>
        <begin position="154"/>
        <end position="209"/>
    </location>
</feature>
<proteinExistence type="predicted"/>
<dbReference type="Proteomes" id="UP000501690">
    <property type="component" value="Linkage Group LG8"/>
</dbReference>
<keyword evidence="3" id="KW-1185">Reference proteome</keyword>